<dbReference type="AlphaFoldDB" id="A0A437AIN2"/>
<keyword evidence="1" id="KW-0472">Membrane</keyword>
<keyword evidence="1" id="KW-0812">Transmembrane</keyword>
<name>A0A437AIN2_9MICR</name>
<accession>A0A437AIN2</accession>
<feature type="transmembrane region" description="Helical" evidence="1">
    <location>
        <begin position="301"/>
        <end position="321"/>
    </location>
</feature>
<proteinExistence type="predicted"/>
<dbReference type="OrthoDB" id="407509at2759"/>
<protein>
    <submittedName>
        <fullName evidence="2">Uncharacterized protein</fullName>
    </submittedName>
</protein>
<evidence type="ECO:0000256" key="1">
    <source>
        <dbReference type="SAM" id="Phobius"/>
    </source>
</evidence>
<keyword evidence="3" id="KW-1185">Reference proteome</keyword>
<comment type="caution">
    <text evidence="2">The sequence shown here is derived from an EMBL/GenBank/DDBJ whole genome shotgun (WGS) entry which is preliminary data.</text>
</comment>
<keyword evidence="1" id="KW-1133">Transmembrane helix</keyword>
<evidence type="ECO:0000313" key="3">
    <source>
        <dbReference type="Proteomes" id="UP000282876"/>
    </source>
</evidence>
<reference evidence="2 3" key="1">
    <citation type="submission" date="2018-10" db="EMBL/GenBank/DDBJ databases">
        <title>Draft genome sequence of the microsporidian Tubulinosema ratisbonensis.</title>
        <authorList>
            <person name="Polonais V."/>
            <person name="Peyretaillade E."/>
            <person name="Niehus S."/>
            <person name="Wawrzyniak I."/>
            <person name="Franchet A."/>
            <person name="Gaspin C."/>
            <person name="Reichstadt M."/>
            <person name="Belser C."/>
            <person name="Labadie K."/>
            <person name="Delbac F."/>
            <person name="Ferrandon D."/>
        </authorList>
    </citation>
    <scope>NUCLEOTIDE SEQUENCE [LARGE SCALE GENOMIC DNA]</scope>
    <source>
        <strain evidence="2 3">Franzen</strain>
    </source>
</reference>
<dbReference type="EMBL" id="RCSS01000690">
    <property type="protein sequence ID" value="RVD91004.1"/>
    <property type="molecule type" value="Genomic_DNA"/>
</dbReference>
<sequence>MIFDKKMFLSKNSYQRKLSPQMFCMQIMFKISLVFSSLYTLKEREKNTIDCQNLDFIRNHIKKLCFETDSVEFIAQKTSKVLLKYFNDELLEILLNASKYVYCIETKRYTFVNGILRYIWLSNNINILKAFIVSEILYANRRYFLNIYRVLNVYFPEHHRKDKFFRTFFETSEIDVSEFFYFFIREYFLEENELKIKNENKTTNMQKTPLDIYKTHLIAIKIQYKPPLDTNYYTYYKGYNNIMSRFNLKNSLISLNTLLFFINENILASVDFKYLMHFCKELIIIKHLNLQLKSHPTSMKALHFILTIQILSYRCVVILFFKRIKNLFMKKYIPIYKLRALYNLRTRFLLIIHSLLTDKASYVFDKQCEENINVILQAIFLKINNMEINNEIKMKI</sequence>
<dbReference type="Proteomes" id="UP000282876">
    <property type="component" value="Unassembled WGS sequence"/>
</dbReference>
<gene>
    <name evidence="2" type="ORF">TUBRATIS_25610</name>
</gene>
<evidence type="ECO:0000313" key="2">
    <source>
        <dbReference type="EMBL" id="RVD91004.1"/>
    </source>
</evidence>
<feature type="non-terminal residue" evidence="2">
    <location>
        <position position="396"/>
    </location>
</feature>
<organism evidence="2 3">
    <name type="scientific">Tubulinosema ratisbonensis</name>
    <dbReference type="NCBI Taxonomy" id="291195"/>
    <lineage>
        <taxon>Eukaryota</taxon>
        <taxon>Fungi</taxon>
        <taxon>Fungi incertae sedis</taxon>
        <taxon>Microsporidia</taxon>
        <taxon>Tubulinosematoidea</taxon>
        <taxon>Tubulinosematidae</taxon>
        <taxon>Tubulinosema</taxon>
    </lineage>
</organism>
<dbReference type="VEuPathDB" id="MicrosporidiaDB:TUBRATIS_25610"/>